<evidence type="ECO:0000256" key="1">
    <source>
        <dbReference type="SAM" id="MobiDB-lite"/>
    </source>
</evidence>
<reference evidence="3 4" key="1">
    <citation type="submission" date="2024-02" db="EMBL/GenBank/DDBJ databases">
        <title>Chromosome-scale genome assembly of the rough periwinkle Littorina saxatilis.</title>
        <authorList>
            <person name="De Jode A."/>
            <person name="Faria R."/>
            <person name="Formenti G."/>
            <person name="Sims Y."/>
            <person name="Smith T.P."/>
            <person name="Tracey A."/>
            <person name="Wood J.M.D."/>
            <person name="Zagrodzka Z.B."/>
            <person name="Johannesson K."/>
            <person name="Butlin R.K."/>
            <person name="Leder E.H."/>
        </authorList>
    </citation>
    <scope>NUCLEOTIDE SEQUENCE [LARGE SCALE GENOMIC DNA]</scope>
    <source>
        <strain evidence="3">Snail1</strain>
        <tissue evidence="3">Muscle</tissue>
    </source>
</reference>
<dbReference type="AlphaFoldDB" id="A0AAN9BBY1"/>
<dbReference type="Proteomes" id="UP001374579">
    <property type="component" value="Unassembled WGS sequence"/>
</dbReference>
<name>A0AAN9BBY1_9CAEN</name>
<evidence type="ECO:0000313" key="3">
    <source>
        <dbReference type="EMBL" id="KAK7103211.1"/>
    </source>
</evidence>
<dbReference type="EMBL" id="JBAMIC010000008">
    <property type="protein sequence ID" value="KAK7103211.1"/>
    <property type="molecule type" value="Genomic_DNA"/>
</dbReference>
<dbReference type="SUPFAM" id="SSF53098">
    <property type="entry name" value="Ribonuclease H-like"/>
    <property type="match status" value="2"/>
</dbReference>
<organism evidence="3 4">
    <name type="scientific">Littorina saxatilis</name>
    <dbReference type="NCBI Taxonomy" id="31220"/>
    <lineage>
        <taxon>Eukaryota</taxon>
        <taxon>Metazoa</taxon>
        <taxon>Spiralia</taxon>
        <taxon>Lophotrochozoa</taxon>
        <taxon>Mollusca</taxon>
        <taxon>Gastropoda</taxon>
        <taxon>Caenogastropoda</taxon>
        <taxon>Littorinimorpha</taxon>
        <taxon>Littorinoidea</taxon>
        <taxon>Littorinidae</taxon>
        <taxon>Littorina</taxon>
    </lineage>
</organism>
<evidence type="ECO:0000313" key="4">
    <source>
        <dbReference type="Proteomes" id="UP001374579"/>
    </source>
</evidence>
<gene>
    <name evidence="3" type="ORF">V1264_018162</name>
</gene>
<proteinExistence type="predicted"/>
<feature type="compositionally biased region" description="Basic and acidic residues" evidence="1">
    <location>
        <begin position="14"/>
        <end position="30"/>
    </location>
</feature>
<keyword evidence="4" id="KW-1185">Reference proteome</keyword>
<dbReference type="GO" id="GO:0046983">
    <property type="term" value="F:protein dimerization activity"/>
    <property type="evidence" value="ECO:0007669"/>
    <property type="project" value="InterPro"/>
</dbReference>
<dbReference type="Pfam" id="PF05699">
    <property type="entry name" value="Dimer_Tnp_hAT"/>
    <property type="match status" value="1"/>
</dbReference>
<dbReference type="InterPro" id="IPR008906">
    <property type="entry name" value="HATC_C_dom"/>
</dbReference>
<sequence length="612" mass="68669">MDEVTQAKGKPKQKKMDGFVKKGADKEAEDKAKKTFERSVTKAEAMICHIIADANLPISTADKLTEAVKVAFPDSKIAAAVKCCRNKATAVIKEVAEQSKTSLRDRMRTQPFTVSTDGSNDGDSKQFPLVIRTISESTGLVTSELLSVPVLEGSATGENIFNLIAAEFTRSNIPWRNCLSLGCDNANVMTGWKKGVLKYMKDKQEKIFLAGCTLHMVHNAAKTAAKLLPPIESALIDIFDRFKGTQELYDVEQQKILKHGCTRWLSIGRCVRRLLQNWEPLKEFFLDENAAIKKTSKSTSSYSASKVENIFQFLRSPTNKLYCLFLAYTVELFDDFLLAFQSNKPKIHKLKAEMELMLRKLLGRFVKPVARKNKPVQDVEYNLPYNILPNSELAIGEDARKFLEAKEKNHLRQIRIEEFYKQVKAYFVALVDYLKSRLPLGDPLLAHAQVVDVDRQDDASVNSVTFFLARFPSLLPPGSTVNDITEQFSSYQARDVQSCKAERIDQTWANIGNMTEEGDISLLDLSKVMRGIMTIPHSSAHCERVFSCVRKNHTAQRASLSHATVESLLVLKSNPLGPAEAVRRLTDSDLDALKSAYAKSLKPQPEKEHEIL</sequence>
<dbReference type="InterPro" id="IPR012337">
    <property type="entry name" value="RNaseH-like_sf"/>
</dbReference>
<evidence type="ECO:0000259" key="2">
    <source>
        <dbReference type="Pfam" id="PF05699"/>
    </source>
</evidence>
<feature type="region of interest" description="Disordered" evidence="1">
    <location>
        <begin position="1"/>
        <end position="30"/>
    </location>
</feature>
<accession>A0AAN9BBY1</accession>
<dbReference type="PANTHER" id="PTHR37162">
    <property type="entry name" value="HAT FAMILY DIMERISATION DOMAINCONTAINING PROTEIN-RELATED"/>
    <property type="match status" value="1"/>
</dbReference>
<protein>
    <recommendedName>
        <fullName evidence="2">HAT C-terminal dimerisation domain-containing protein</fullName>
    </recommendedName>
</protein>
<comment type="caution">
    <text evidence="3">The sequence shown here is derived from an EMBL/GenBank/DDBJ whole genome shotgun (WGS) entry which is preliminary data.</text>
</comment>
<feature type="domain" description="HAT C-terminal dimerisation" evidence="2">
    <location>
        <begin position="524"/>
        <end position="574"/>
    </location>
</feature>
<dbReference type="PANTHER" id="PTHR37162:SF10">
    <property type="entry name" value="DUF4371 DOMAIN-CONTAINING PROTEIN"/>
    <property type="match status" value="1"/>
</dbReference>